<dbReference type="Pfam" id="PF13231">
    <property type="entry name" value="PMT_2"/>
    <property type="match status" value="1"/>
</dbReference>
<name>L7KG86_9ACTN</name>
<evidence type="ECO:0000256" key="1">
    <source>
        <dbReference type="ARBA" id="ARBA00004651"/>
    </source>
</evidence>
<feature type="transmembrane region" description="Helical" evidence="8">
    <location>
        <begin position="218"/>
        <end position="239"/>
    </location>
</feature>
<gene>
    <name evidence="10" type="ORF">GOACH_02_00280</name>
</gene>
<evidence type="ECO:0000256" key="8">
    <source>
        <dbReference type="SAM" id="Phobius"/>
    </source>
</evidence>
<feature type="transmembrane region" description="Helical" evidence="8">
    <location>
        <begin position="279"/>
        <end position="296"/>
    </location>
</feature>
<keyword evidence="4" id="KW-0808">Transferase</keyword>
<sequence length="562" mass="61659">MNRPSVALWLVVWLAYLAFGVYLAAGLHVYFGDSLSRVQAAQSVLFSRDPHLAAIGFIFTPLTALVQLPLTALSVWWPQLTTDALSAAIMSSSFMAGAVVQVSGIARDRALPKTMTVIVTLVFALNPMIVLYAANGMSEAPYLFFLAWAVRRLIRWVDTDDVHELIVAGIALGLAYLTRYDGAVAAFVAGCFVAFVTYRRSDKAAGRRLRTQRALLDVVLVASPSLLAFIVWAATSWLITGQAFAQFTSQYGNSAIIDQSGGTGSATGFDALRFSITELLILAPLYLVLFVLVAWVRIRRHRLYPLAVPVLIIGAVVAFQVYSYMRGTTFGFLRFYMTVIVLAAVTALLATPARRIEPYRRLGPRAALPHADSRAGRGWRYGVVGVVAVLAFAVGLPVTAAGMTSPKYAPQEFAYRSVIAPQPDSTEKRYLDEERVLRSFSTERALAEYLDSLHLPDGSVLTDTVYGFAVVVQSRHPKQFVIPSDQDFDRVLNEPARFGVRFLLAVPRAGRGSSDALNIRYPTLYENGNQISTLALEARNQGTNMPTWRVYEVNPSQGDGPR</sequence>
<comment type="caution">
    <text evidence="10">The sequence shown here is derived from an EMBL/GenBank/DDBJ whole genome shotgun (WGS) entry which is preliminary data.</text>
</comment>
<feature type="transmembrane region" description="Helical" evidence="8">
    <location>
        <begin position="303"/>
        <end position="325"/>
    </location>
</feature>
<keyword evidence="3" id="KW-0328">Glycosyltransferase</keyword>
<evidence type="ECO:0000256" key="3">
    <source>
        <dbReference type="ARBA" id="ARBA00022676"/>
    </source>
</evidence>
<evidence type="ECO:0000259" key="9">
    <source>
        <dbReference type="Pfam" id="PF13231"/>
    </source>
</evidence>
<keyword evidence="7 8" id="KW-0472">Membrane</keyword>
<dbReference type="GO" id="GO:0005886">
    <property type="term" value="C:plasma membrane"/>
    <property type="evidence" value="ECO:0007669"/>
    <property type="project" value="UniProtKB-SubCell"/>
</dbReference>
<dbReference type="Proteomes" id="UP000010988">
    <property type="component" value="Unassembled WGS sequence"/>
</dbReference>
<evidence type="ECO:0000256" key="5">
    <source>
        <dbReference type="ARBA" id="ARBA00022692"/>
    </source>
</evidence>
<dbReference type="STRING" id="1220583.GOACH_02_00280"/>
<evidence type="ECO:0000256" key="7">
    <source>
        <dbReference type="ARBA" id="ARBA00023136"/>
    </source>
</evidence>
<feature type="transmembrane region" description="Helical" evidence="8">
    <location>
        <begin position="52"/>
        <end position="78"/>
    </location>
</feature>
<dbReference type="EMBL" id="BANR01000002">
    <property type="protein sequence ID" value="GAC46952.1"/>
    <property type="molecule type" value="Genomic_DNA"/>
</dbReference>
<keyword evidence="6 8" id="KW-1133">Transmembrane helix</keyword>
<dbReference type="RefSeq" id="WP_005169355.1">
    <property type="nucleotide sequence ID" value="NZ_BANR01000002.1"/>
</dbReference>
<comment type="subcellular location">
    <subcellularLocation>
        <location evidence="1">Cell membrane</location>
        <topology evidence="1">Multi-pass membrane protein</topology>
    </subcellularLocation>
</comment>
<evidence type="ECO:0000313" key="10">
    <source>
        <dbReference type="EMBL" id="GAC46952.1"/>
    </source>
</evidence>
<evidence type="ECO:0000256" key="6">
    <source>
        <dbReference type="ARBA" id="ARBA00022989"/>
    </source>
</evidence>
<feature type="transmembrane region" description="Helical" evidence="8">
    <location>
        <begin position="6"/>
        <end position="31"/>
    </location>
</feature>
<proteinExistence type="predicted"/>
<dbReference type="GO" id="GO:0009103">
    <property type="term" value="P:lipopolysaccharide biosynthetic process"/>
    <property type="evidence" value="ECO:0007669"/>
    <property type="project" value="UniProtKB-ARBA"/>
</dbReference>
<feature type="transmembrane region" description="Helical" evidence="8">
    <location>
        <begin position="331"/>
        <end position="351"/>
    </location>
</feature>
<evidence type="ECO:0000256" key="4">
    <source>
        <dbReference type="ARBA" id="ARBA00022679"/>
    </source>
</evidence>
<dbReference type="InterPro" id="IPR038731">
    <property type="entry name" value="RgtA/B/C-like"/>
</dbReference>
<protein>
    <recommendedName>
        <fullName evidence="9">Glycosyltransferase RgtA/B/C/D-like domain-containing protein</fullName>
    </recommendedName>
</protein>
<accession>L7KG86</accession>
<dbReference type="PANTHER" id="PTHR33908">
    <property type="entry name" value="MANNOSYLTRANSFERASE YKCB-RELATED"/>
    <property type="match status" value="1"/>
</dbReference>
<organism evidence="10 11">
    <name type="scientific">Gordonia aichiensis NBRC 108223</name>
    <dbReference type="NCBI Taxonomy" id="1220583"/>
    <lineage>
        <taxon>Bacteria</taxon>
        <taxon>Bacillati</taxon>
        <taxon>Actinomycetota</taxon>
        <taxon>Actinomycetes</taxon>
        <taxon>Mycobacteriales</taxon>
        <taxon>Gordoniaceae</taxon>
        <taxon>Gordonia</taxon>
    </lineage>
</organism>
<dbReference type="InterPro" id="IPR050297">
    <property type="entry name" value="LipidA_mod_glycosyltrf_83"/>
</dbReference>
<evidence type="ECO:0000313" key="11">
    <source>
        <dbReference type="Proteomes" id="UP000010988"/>
    </source>
</evidence>
<evidence type="ECO:0000256" key="2">
    <source>
        <dbReference type="ARBA" id="ARBA00022475"/>
    </source>
</evidence>
<dbReference type="eggNOG" id="COG1807">
    <property type="taxonomic scope" value="Bacteria"/>
</dbReference>
<dbReference type="OrthoDB" id="3276839at2"/>
<feature type="transmembrane region" description="Helical" evidence="8">
    <location>
        <begin position="381"/>
        <end position="403"/>
    </location>
</feature>
<dbReference type="GO" id="GO:0016763">
    <property type="term" value="F:pentosyltransferase activity"/>
    <property type="evidence" value="ECO:0007669"/>
    <property type="project" value="TreeGrafter"/>
</dbReference>
<feature type="transmembrane region" description="Helical" evidence="8">
    <location>
        <begin position="182"/>
        <end position="198"/>
    </location>
</feature>
<feature type="transmembrane region" description="Helical" evidence="8">
    <location>
        <begin position="114"/>
        <end position="134"/>
    </location>
</feature>
<keyword evidence="5 8" id="KW-0812">Transmembrane</keyword>
<reference evidence="10 11" key="1">
    <citation type="submission" date="2012-12" db="EMBL/GenBank/DDBJ databases">
        <title>Whole genome shotgun sequence of Gordonia aichiensis NBRC 108223.</title>
        <authorList>
            <person name="Isaki-Nakamura S."/>
            <person name="Hosoyama A."/>
            <person name="Tsuchikane K."/>
            <person name="Ando Y."/>
            <person name="Baba S."/>
            <person name="Ohji S."/>
            <person name="Hamada M."/>
            <person name="Tamura T."/>
            <person name="Yamazoe A."/>
            <person name="Yamazaki S."/>
            <person name="Fujita N."/>
        </authorList>
    </citation>
    <scope>NUCLEOTIDE SEQUENCE [LARGE SCALE GENOMIC DNA]</scope>
    <source>
        <strain evidence="10 11">NBRC 108223</strain>
    </source>
</reference>
<keyword evidence="2" id="KW-1003">Cell membrane</keyword>
<dbReference type="AlphaFoldDB" id="L7KG86"/>
<dbReference type="PANTHER" id="PTHR33908:SF11">
    <property type="entry name" value="MEMBRANE PROTEIN"/>
    <property type="match status" value="1"/>
</dbReference>
<keyword evidence="11" id="KW-1185">Reference proteome</keyword>
<feature type="domain" description="Glycosyltransferase RgtA/B/C/D-like" evidence="9">
    <location>
        <begin position="100"/>
        <end position="200"/>
    </location>
</feature>
<feature type="transmembrane region" description="Helical" evidence="8">
    <location>
        <begin position="84"/>
        <end position="102"/>
    </location>
</feature>